<proteinExistence type="predicted"/>
<keyword evidence="1" id="KW-0472">Membrane</keyword>
<evidence type="ECO:0000313" key="4">
    <source>
        <dbReference type="Proteomes" id="UP000278143"/>
    </source>
</evidence>
<protein>
    <submittedName>
        <fullName evidence="3">Uncharacterized protein</fullName>
    </submittedName>
</protein>
<reference evidence="4" key="1">
    <citation type="journal article" date="2018" name="Nat. Microbiol.">
        <title>Leveraging single-cell genomics to expand the fungal tree of life.</title>
        <authorList>
            <person name="Ahrendt S.R."/>
            <person name="Quandt C.A."/>
            <person name="Ciobanu D."/>
            <person name="Clum A."/>
            <person name="Salamov A."/>
            <person name="Andreopoulos B."/>
            <person name="Cheng J.F."/>
            <person name="Woyke T."/>
            <person name="Pelin A."/>
            <person name="Henrissat B."/>
            <person name="Reynolds N.K."/>
            <person name="Benny G.L."/>
            <person name="Smith M.E."/>
            <person name="James T.Y."/>
            <person name="Grigoriev I.V."/>
        </authorList>
    </citation>
    <scope>NUCLEOTIDE SEQUENCE [LARGE SCALE GENOMIC DNA]</scope>
    <source>
        <strain evidence="4">Benny S71-1</strain>
    </source>
</reference>
<evidence type="ECO:0000256" key="1">
    <source>
        <dbReference type="SAM" id="Phobius"/>
    </source>
</evidence>
<keyword evidence="2" id="KW-0732">Signal</keyword>
<evidence type="ECO:0000313" key="3">
    <source>
        <dbReference type="EMBL" id="RKP22745.1"/>
    </source>
</evidence>
<name>A0A4P9YSN5_9FUNG</name>
<sequence>IEETRQRRCWVCCTWALTWWIPTCCLARCGRMKREDIQMAWREKVAICIIIFFCCLVSVLFIVLLPSLLCPRSYVYSPEEVARHQGTDDLYMSIYG</sequence>
<feature type="transmembrane region" description="Helical" evidence="1">
    <location>
        <begin position="45"/>
        <end position="69"/>
    </location>
</feature>
<gene>
    <name evidence="3" type="ORF">SYNPS1DRAFT_8548</name>
</gene>
<dbReference type="AlphaFoldDB" id="A0A4P9YSN5"/>
<evidence type="ECO:0000256" key="2">
    <source>
        <dbReference type="SAM" id="SignalP"/>
    </source>
</evidence>
<keyword evidence="4" id="KW-1185">Reference proteome</keyword>
<dbReference type="EMBL" id="KZ991719">
    <property type="protein sequence ID" value="RKP22745.1"/>
    <property type="molecule type" value="Genomic_DNA"/>
</dbReference>
<dbReference type="Proteomes" id="UP000278143">
    <property type="component" value="Unassembled WGS sequence"/>
</dbReference>
<keyword evidence="1" id="KW-0812">Transmembrane</keyword>
<organism evidence="3 4">
    <name type="scientific">Syncephalis pseudoplumigaleata</name>
    <dbReference type="NCBI Taxonomy" id="1712513"/>
    <lineage>
        <taxon>Eukaryota</taxon>
        <taxon>Fungi</taxon>
        <taxon>Fungi incertae sedis</taxon>
        <taxon>Zoopagomycota</taxon>
        <taxon>Zoopagomycotina</taxon>
        <taxon>Zoopagomycetes</taxon>
        <taxon>Zoopagales</taxon>
        <taxon>Piptocephalidaceae</taxon>
        <taxon>Syncephalis</taxon>
    </lineage>
</organism>
<feature type="signal peptide" evidence="2">
    <location>
        <begin position="1"/>
        <end position="27"/>
    </location>
</feature>
<dbReference type="OrthoDB" id="2686234at2759"/>
<keyword evidence="1" id="KW-1133">Transmembrane helix</keyword>
<accession>A0A4P9YSN5</accession>
<feature type="chain" id="PRO_5020834777" evidence="2">
    <location>
        <begin position="28"/>
        <end position="96"/>
    </location>
</feature>
<feature type="non-terminal residue" evidence="3">
    <location>
        <position position="1"/>
    </location>
</feature>
<feature type="non-terminal residue" evidence="3">
    <location>
        <position position="96"/>
    </location>
</feature>